<gene>
    <name evidence="7" type="ORF">EKN06_10485</name>
</gene>
<sequence length="1400" mass="146395">MAGDEPMGADTAIDAAPEAVQARPKRDWGQYWRRRILAGFVGLILLIGAGALMIDSPIGHRLIVDNIASYAPASGLRVKIGRIDGSIMSRATLHDVEFYDAKGKFLSFPEVELDWRPLKWFSRGLDVRKVVAHRGTLTRLPKLKPGDPDAPILPDFPIRIDRFELDRLYVDKAVAGVGRYVNLKASADIADGRAKLNIISELGGADQLFVRLDASEPKNRFDVTARYNAPAGGLLAEMVGAKDDIAALVSGEGSWNDWKGNFSIVKGGDPFALLLLTKKDEIYGALGQLFPGDLLTGIPASAVGDTLSVKLSTTFDSSVFDGKAILVGRGAWLAADGVLDLADNAFDAMSVKARVTDPDLLGIRTEGLFAELELDGPFGDLEIGYDVTGSRIAIGTTQLAGIDARGTATWDGAKLVLPVEMTADTIDTGIELVDTRLKGAALTGTVVYGAGRVRSENLVLVAPGTEARMTLDGDVSAGRYALNGPVAVQGLPLEGLGLANARADISAVIGGPQGWSIDARVDGKLTKVTNATLANLAGPAIAITANISTAGNAPLLVRSARLTSRDLRMTLAGSRALDGTVKLTGRGDQATYGAFTVDGTIDGTGPHAVLVFANPYPAAGLKDVRVALNPSGDGFGIVANGGSTLGPFDGEFFVVMPAGGPTRVDIQRLTISNTSVAGSIELRDGGAAGNLALTGGGAEGTIALTPTPAGQGVAADVILRNARFEGPTPITVRIAHIVADGTLGKGGTIKAAINAQGVQRGNLFLGRLAAEGQMRDGVGSFRAQVSGRRTARFNLRLVGDIAPERVTLGVRGRYAGEAISMPRRAVLTKEGGDWVLQTSQVNFAGGAIQAEGRLGDATRLTVKVAKMPLEIADLFVPDLGLGGSVSGVVEYADAPNQLATGTAKLKFDDLTRSGLVLTSRPVDIALVAELAPGNAQARAVFTDDGKRNGRLQARISNLPASGLLVDRLRAGDLYGQMRYSGPADALWRLAAIEIFDLTGPIAVAGDVRGTLDNPVVRGTLRASDLRLQSTLTGTDITGLSARGSFDGSVLRLSRFAGTAANGGTVSGSGSIDLSNILTSGLTMDLRAAARNARLLDRDDMAATVTGPLRIVAKDSAGIIAGRLDVVSGRWALGNAEALATLPNIAKRQINTPPDRATRVARTAPWRYLIDITANNRFVVKGMGLDSEWGADVQLRGNVDAPRIIGEANLVRGGYEFAGKRFELVRGRIRFSGESPPAPRLDIVAEADINDINAKISIAGTALAPQITFSSIPALPEEEVLSRLLFGDSISNISAPEALQLGAALASMRGGGGGLDPINKLRGAIGLDRLRVVGADKALGRGTSVAVGEYLGRDFYVELVTDGQGYSATELEYRVTAWLSLLATVSSLGNNAIEAEISKDY</sequence>
<dbReference type="GO" id="GO:0005886">
    <property type="term" value="C:plasma membrane"/>
    <property type="evidence" value="ECO:0007669"/>
    <property type="project" value="InterPro"/>
</dbReference>
<comment type="caution">
    <text evidence="7">The sequence shown here is derived from an EMBL/GenBank/DDBJ whole genome shotgun (WGS) entry which is preliminary data.</text>
</comment>
<name>A0A437GWG9_9SPHN</name>
<keyword evidence="2 5" id="KW-0812">Transmembrane</keyword>
<evidence type="ECO:0000313" key="8">
    <source>
        <dbReference type="Proteomes" id="UP000283003"/>
    </source>
</evidence>
<evidence type="ECO:0000256" key="3">
    <source>
        <dbReference type="ARBA" id="ARBA00022989"/>
    </source>
</evidence>
<dbReference type="PANTHER" id="PTHR36985">
    <property type="entry name" value="TRANSLOCATION AND ASSEMBLY MODULE SUBUNIT TAMB"/>
    <property type="match status" value="1"/>
</dbReference>
<accession>A0A437GWG9</accession>
<feature type="domain" description="Translocation and assembly module TamB C-terminal" evidence="6">
    <location>
        <begin position="1057"/>
        <end position="1387"/>
    </location>
</feature>
<dbReference type="EMBL" id="RXOL01000004">
    <property type="protein sequence ID" value="RVQ66444.1"/>
    <property type="molecule type" value="Genomic_DNA"/>
</dbReference>
<dbReference type="PANTHER" id="PTHR36985:SF1">
    <property type="entry name" value="TRANSLOCATION AND ASSEMBLY MODULE SUBUNIT TAMB"/>
    <property type="match status" value="1"/>
</dbReference>
<feature type="transmembrane region" description="Helical" evidence="5">
    <location>
        <begin position="36"/>
        <end position="54"/>
    </location>
</feature>
<dbReference type="OrthoDB" id="7784409at2"/>
<protein>
    <recommendedName>
        <fullName evidence="6">Translocation and assembly module TamB C-terminal domain-containing protein</fullName>
    </recommendedName>
</protein>
<dbReference type="GO" id="GO:0009306">
    <property type="term" value="P:protein secretion"/>
    <property type="evidence" value="ECO:0007669"/>
    <property type="project" value="InterPro"/>
</dbReference>
<dbReference type="GO" id="GO:0097347">
    <property type="term" value="C:TAM protein secretion complex"/>
    <property type="evidence" value="ECO:0007669"/>
    <property type="project" value="TreeGrafter"/>
</dbReference>
<keyword evidence="8" id="KW-1185">Reference proteome</keyword>
<keyword evidence="4 5" id="KW-0472">Membrane</keyword>
<evidence type="ECO:0000259" key="6">
    <source>
        <dbReference type="Pfam" id="PF04357"/>
    </source>
</evidence>
<proteinExistence type="predicted"/>
<comment type="subcellular location">
    <subcellularLocation>
        <location evidence="1">Membrane</location>
        <topology evidence="1">Single-pass membrane protein</topology>
    </subcellularLocation>
</comment>
<dbReference type="Proteomes" id="UP000283003">
    <property type="component" value="Unassembled WGS sequence"/>
</dbReference>
<organism evidence="7 8">
    <name type="scientific">Croceicoccus ponticola</name>
    <dbReference type="NCBI Taxonomy" id="2217664"/>
    <lineage>
        <taxon>Bacteria</taxon>
        <taxon>Pseudomonadati</taxon>
        <taxon>Pseudomonadota</taxon>
        <taxon>Alphaproteobacteria</taxon>
        <taxon>Sphingomonadales</taxon>
        <taxon>Erythrobacteraceae</taxon>
        <taxon>Croceicoccus</taxon>
    </lineage>
</organism>
<evidence type="ECO:0000313" key="7">
    <source>
        <dbReference type="EMBL" id="RVQ66444.1"/>
    </source>
</evidence>
<keyword evidence="3 5" id="KW-1133">Transmembrane helix</keyword>
<evidence type="ECO:0000256" key="1">
    <source>
        <dbReference type="ARBA" id="ARBA00004167"/>
    </source>
</evidence>
<dbReference type="InterPro" id="IPR007452">
    <property type="entry name" value="TamB_C"/>
</dbReference>
<reference evidence="7 8" key="1">
    <citation type="submission" date="2018-12" db="EMBL/GenBank/DDBJ databases">
        <title>Croceicoccus ponticola sp. nov., a lipolytic bacterium isolated from seawater.</title>
        <authorList>
            <person name="Yoon J.-H."/>
        </authorList>
    </citation>
    <scope>NUCLEOTIDE SEQUENCE [LARGE SCALE GENOMIC DNA]</scope>
    <source>
        <strain evidence="7 8">GM-16</strain>
    </source>
</reference>
<evidence type="ECO:0000256" key="2">
    <source>
        <dbReference type="ARBA" id="ARBA00022692"/>
    </source>
</evidence>
<dbReference type="Pfam" id="PF04357">
    <property type="entry name" value="TamB"/>
    <property type="match status" value="1"/>
</dbReference>
<evidence type="ECO:0000256" key="4">
    <source>
        <dbReference type="ARBA" id="ARBA00023136"/>
    </source>
</evidence>
<evidence type="ECO:0000256" key="5">
    <source>
        <dbReference type="SAM" id="Phobius"/>
    </source>
</evidence>
<dbReference type="RefSeq" id="WP_127612866.1">
    <property type="nucleotide sequence ID" value="NZ_RXOL01000004.1"/>
</dbReference>